<dbReference type="Gene3D" id="1.20.1280.50">
    <property type="match status" value="1"/>
</dbReference>
<dbReference type="InterPro" id="IPR001810">
    <property type="entry name" value="F-box_dom"/>
</dbReference>
<protein>
    <recommendedName>
        <fullName evidence="1">F-box domain-containing protein</fullName>
    </recommendedName>
</protein>
<name>A0AAW1X8N3_RUBAR</name>
<dbReference type="SUPFAM" id="SSF81383">
    <property type="entry name" value="F-box domain"/>
    <property type="match status" value="1"/>
</dbReference>
<reference evidence="2 3" key="1">
    <citation type="journal article" date="2023" name="G3 (Bethesda)">
        <title>A chromosome-length genome assembly and annotation of blackberry (Rubus argutus, cv. 'Hillquist').</title>
        <authorList>
            <person name="Bruna T."/>
            <person name="Aryal R."/>
            <person name="Dudchenko O."/>
            <person name="Sargent D.J."/>
            <person name="Mead D."/>
            <person name="Buti M."/>
            <person name="Cavallini A."/>
            <person name="Hytonen T."/>
            <person name="Andres J."/>
            <person name="Pham M."/>
            <person name="Weisz D."/>
            <person name="Mascagni F."/>
            <person name="Usai G."/>
            <person name="Natali L."/>
            <person name="Bassil N."/>
            <person name="Fernandez G.E."/>
            <person name="Lomsadze A."/>
            <person name="Armour M."/>
            <person name="Olukolu B."/>
            <person name="Poorten T."/>
            <person name="Britton C."/>
            <person name="Davik J."/>
            <person name="Ashrafi H."/>
            <person name="Aiden E.L."/>
            <person name="Borodovsky M."/>
            <person name="Worthington M."/>
        </authorList>
    </citation>
    <scope>NUCLEOTIDE SEQUENCE [LARGE SCALE GENOMIC DNA]</scope>
    <source>
        <strain evidence="2">PI 553951</strain>
    </source>
</reference>
<dbReference type="PANTHER" id="PTHR47602:SF2">
    <property type="entry name" value="F-BOX PROTEIN SKIP22"/>
    <property type="match status" value="1"/>
</dbReference>
<sequence length="158" mass="18427">MERHEGSIAEGERSSVLPGMQQYVIEGIGLRFENLEKYVRVYGSLTASDGALAPPPCFMDLPPELKTKIFQSLPGVDVAKVECVCKELRKLGNNNELWNHKVGQEFPLAHEWSKKRDVLEGQRIEWKMVFPREWKRQHTRKVLIRRASKRLRFENLRI</sequence>
<dbReference type="Proteomes" id="UP001457282">
    <property type="component" value="Unassembled WGS sequence"/>
</dbReference>
<dbReference type="AlphaFoldDB" id="A0AAW1X8N3"/>
<dbReference type="CDD" id="cd22165">
    <property type="entry name" value="F-box_AtSKIP22-like"/>
    <property type="match status" value="1"/>
</dbReference>
<proteinExistence type="predicted"/>
<accession>A0AAW1X8N3</accession>
<comment type="caution">
    <text evidence="2">The sequence shown here is derived from an EMBL/GenBank/DDBJ whole genome shotgun (WGS) entry which is preliminary data.</text>
</comment>
<dbReference type="Pfam" id="PF12937">
    <property type="entry name" value="F-box-like"/>
    <property type="match status" value="1"/>
</dbReference>
<evidence type="ECO:0000313" key="3">
    <source>
        <dbReference type="Proteomes" id="UP001457282"/>
    </source>
</evidence>
<dbReference type="InterPro" id="IPR036047">
    <property type="entry name" value="F-box-like_dom_sf"/>
</dbReference>
<organism evidence="2 3">
    <name type="scientific">Rubus argutus</name>
    <name type="common">Southern blackberry</name>
    <dbReference type="NCBI Taxonomy" id="59490"/>
    <lineage>
        <taxon>Eukaryota</taxon>
        <taxon>Viridiplantae</taxon>
        <taxon>Streptophyta</taxon>
        <taxon>Embryophyta</taxon>
        <taxon>Tracheophyta</taxon>
        <taxon>Spermatophyta</taxon>
        <taxon>Magnoliopsida</taxon>
        <taxon>eudicotyledons</taxon>
        <taxon>Gunneridae</taxon>
        <taxon>Pentapetalae</taxon>
        <taxon>rosids</taxon>
        <taxon>fabids</taxon>
        <taxon>Rosales</taxon>
        <taxon>Rosaceae</taxon>
        <taxon>Rosoideae</taxon>
        <taxon>Rosoideae incertae sedis</taxon>
        <taxon>Rubus</taxon>
    </lineage>
</organism>
<dbReference type="SMART" id="SM00256">
    <property type="entry name" value="FBOX"/>
    <property type="match status" value="1"/>
</dbReference>
<evidence type="ECO:0000313" key="2">
    <source>
        <dbReference type="EMBL" id="KAK9932486.1"/>
    </source>
</evidence>
<gene>
    <name evidence="2" type="ORF">M0R45_019723</name>
</gene>
<feature type="domain" description="F-box" evidence="1">
    <location>
        <begin position="55"/>
        <end position="101"/>
    </location>
</feature>
<keyword evidence="3" id="KW-1185">Reference proteome</keyword>
<dbReference type="PROSITE" id="PS50181">
    <property type="entry name" value="FBOX"/>
    <property type="match status" value="1"/>
</dbReference>
<evidence type="ECO:0000259" key="1">
    <source>
        <dbReference type="PROSITE" id="PS50181"/>
    </source>
</evidence>
<dbReference type="PANTHER" id="PTHR47602">
    <property type="entry name" value="F-BOX PROTEIN SKIP22"/>
    <property type="match status" value="1"/>
</dbReference>
<dbReference type="EMBL" id="JBEDUW010000004">
    <property type="protein sequence ID" value="KAK9932486.1"/>
    <property type="molecule type" value="Genomic_DNA"/>
</dbReference>